<feature type="transmembrane region" description="Helical" evidence="5">
    <location>
        <begin position="92"/>
        <end position="110"/>
    </location>
</feature>
<dbReference type="PANTHER" id="PTHR37422:SF13">
    <property type="entry name" value="LIPOPOLYSACCHARIDE BIOSYNTHESIS PROTEIN PA4999-RELATED"/>
    <property type="match status" value="1"/>
</dbReference>
<dbReference type="InterPro" id="IPR007016">
    <property type="entry name" value="O-antigen_ligase-rel_domated"/>
</dbReference>
<evidence type="ECO:0000313" key="7">
    <source>
        <dbReference type="EMBL" id="HIU63938.1"/>
    </source>
</evidence>
<feature type="transmembrane region" description="Helical" evidence="5">
    <location>
        <begin position="58"/>
        <end position="80"/>
    </location>
</feature>
<keyword evidence="3 5" id="KW-1133">Transmembrane helix</keyword>
<name>A0A9D1SLD2_9FIRM</name>
<evidence type="ECO:0000256" key="1">
    <source>
        <dbReference type="ARBA" id="ARBA00004141"/>
    </source>
</evidence>
<dbReference type="AlphaFoldDB" id="A0A9D1SLD2"/>
<comment type="subcellular location">
    <subcellularLocation>
        <location evidence="1">Membrane</location>
        <topology evidence="1">Multi-pass membrane protein</topology>
    </subcellularLocation>
</comment>
<evidence type="ECO:0000256" key="4">
    <source>
        <dbReference type="ARBA" id="ARBA00023136"/>
    </source>
</evidence>
<feature type="domain" description="O-antigen ligase-related" evidence="6">
    <location>
        <begin position="5"/>
        <end position="73"/>
    </location>
</feature>
<evidence type="ECO:0000256" key="3">
    <source>
        <dbReference type="ARBA" id="ARBA00022989"/>
    </source>
</evidence>
<comment type="caution">
    <text evidence="7">The sequence shown here is derived from an EMBL/GenBank/DDBJ whole genome shotgun (WGS) entry which is preliminary data.</text>
</comment>
<evidence type="ECO:0000313" key="8">
    <source>
        <dbReference type="Proteomes" id="UP000824099"/>
    </source>
</evidence>
<accession>A0A9D1SLD2</accession>
<dbReference type="Pfam" id="PF04932">
    <property type="entry name" value="Wzy_C"/>
    <property type="match status" value="1"/>
</dbReference>
<evidence type="ECO:0000259" key="6">
    <source>
        <dbReference type="Pfam" id="PF04932"/>
    </source>
</evidence>
<sequence length="150" mass="17470">SYQDKARVYIWERTLKIIGDEPVLGVGVGNFEKVFTSDKYKPTAGRENTSSQPHPHNMFLYSLVETGIVGTCGLLAVYIYQICFCYKRRYKLTQNIYTNMFLFTMMAIFIHGMVDTFYTRKMFFQLYLVIWGYACLSVLENTKAELKSTK</sequence>
<keyword evidence="4 5" id="KW-0472">Membrane</keyword>
<reference evidence="7" key="1">
    <citation type="submission" date="2020-10" db="EMBL/GenBank/DDBJ databases">
        <authorList>
            <person name="Gilroy R."/>
        </authorList>
    </citation>
    <scope>NUCLEOTIDE SEQUENCE</scope>
    <source>
        <strain evidence="7">CHK160-1198</strain>
    </source>
</reference>
<feature type="non-terminal residue" evidence="7">
    <location>
        <position position="1"/>
    </location>
</feature>
<keyword evidence="7" id="KW-0436">Ligase</keyword>
<gene>
    <name evidence="7" type="ORF">IAB06_02685</name>
</gene>
<dbReference type="GO" id="GO:0016020">
    <property type="term" value="C:membrane"/>
    <property type="evidence" value="ECO:0007669"/>
    <property type="project" value="UniProtKB-SubCell"/>
</dbReference>
<dbReference type="Proteomes" id="UP000824099">
    <property type="component" value="Unassembled WGS sequence"/>
</dbReference>
<evidence type="ECO:0000256" key="5">
    <source>
        <dbReference type="SAM" id="Phobius"/>
    </source>
</evidence>
<feature type="transmembrane region" description="Helical" evidence="5">
    <location>
        <begin position="122"/>
        <end position="139"/>
    </location>
</feature>
<keyword evidence="2 5" id="KW-0812">Transmembrane</keyword>
<dbReference type="InterPro" id="IPR051533">
    <property type="entry name" value="WaaL-like"/>
</dbReference>
<organism evidence="7 8">
    <name type="scientific">Candidatus Avacidaminococcus intestinavium</name>
    <dbReference type="NCBI Taxonomy" id="2840684"/>
    <lineage>
        <taxon>Bacteria</taxon>
        <taxon>Bacillati</taxon>
        <taxon>Bacillota</taxon>
        <taxon>Negativicutes</taxon>
        <taxon>Acidaminococcales</taxon>
        <taxon>Acidaminococcaceae</taxon>
        <taxon>Acidaminococcaceae incertae sedis</taxon>
        <taxon>Candidatus Avacidaminococcus</taxon>
    </lineage>
</organism>
<evidence type="ECO:0000256" key="2">
    <source>
        <dbReference type="ARBA" id="ARBA00022692"/>
    </source>
</evidence>
<proteinExistence type="predicted"/>
<dbReference type="EMBL" id="DVNI01000039">
    <property type="protein sequence ID" value="HIU63938.1"/>
    <property type="molecule type" value="Genomic_DNA"/>
</dbReference>
<protein>
    <submittedName>
        <fullName evidence="7">O-antigen ligase family protein</fullName>
    </submittedName>
</protein>
<dbReference type="PANTHER" id="PTHR37422">
    <property type="entry name" value="TEICHURONIC ACID BIOSYNTHESIS PROTEIN TUAE"/>
    <property type="match status" value="1"/>
</dbReference>
<reference evidence="7" key="2">
    <citation type="journal article" date="2021" name="PeerJ">
        <title>Extensive microbial diversity within the chicken gut microbiome revealed by metagenomics and culture.</title>
        <authorList>
            <person name="Gilroy R."/>
            <person name="Ravi A."/>
            <person name="Getino M."/>
            <person name="Pursley I."/>
            <person name="Horton D.L."/>
            <person name="Alikhan N.F."/>
            <person name="Baker D."/>
            <person name="Gharbi K."/>
            <person name="Hall N."/>
            <person name="Watson M."/>
            <person name="Adriaenssens E.M."/>
            <person name="Foster-Nyarko E."/>
            <person name="Jarju S."/>
            <person name="Secka A."/>
            <person name="Antonio M."/>
            <person name="Oren A."/>
            <person name="Chaudhuri R.R."/>
            <person name="La Ragione R."/>
            <person name="Hildebrand F."/>
            <person name="Pallen M.J."/>
        </authorList>
    </citation>
    <scope>NUCLEOTIDE SEQUENCE</scope>
    <source>
        <strain evidence="7">CHK160-1198</strain>
    </source>
</reference>
<dbReference type="GO" id="GO:0016874">
    <property type="term" value="F:ligase activity"/>
    <property type="evidence" value="ECO:0007669"/>
    <property type="project" value="UniProtKB-KW"/>
</dbReference>